<accession>A0A7U2ESW6</accession>
<dbReference type="EMBL" id="CP069023">
    <property type="protein sequence ID" value="QRC90529.1"/>
    <property type="molecule type" value="Genomic_DNA"/>
</dbReference>
<dbReference type="VEuPathDB" id="FungiDB:JI435_000430"/>
<feature type="region of interest" description="Disordered" evidence="2">
    <location>
        <begin position="176"/>
        <end position="316"/>
    </location>
</feature>
<proteinExistence type="predicted"/>
<evidence type="ECO:0000313" key="4">
    <source>
        <dbReference type="EMBL" id="QRC90529.1"/>
    </source>
</evidence>
<evidence type="ECO:0000259" key="3">
    <source>
        <dbReference type="PROSITE" id="PS50089"/>
    </source>
</evidence>
<name>A0A7U2ESW6_PHANO</name>
<keyword evidence="1" id="KW-0479">Metal-binding</keyword>
<protein>
    <recommendedName>
        <fullName evidence="3">RING-type domain-containing protein</fullName>
    </recommendedName>
</protein>
<keyword evidence="5" id="KW-1185">Reference proteome</keyword>
<gene>
    <name evidence="4" type="ORF">JI435_000430</name>
</gene>
<dbReference type="GO" id="GO:0061630">
    <property type="term" value="F:ubiquitin protein ligase activity"/>
    <property type="evidence" value="ECO:0007669"/>
    <property type="project" value="InterPro"/>
</dbReference>
<evidence type="ECO:0000256" key="1">
    <source>
        <dbReference type="PROSITE-ProRule" id="PRU00175"/>
    </source>
</evidence>
<dbReference type="OrthoDB" id="8062037at2759"/>
<dbReference type="AlphaFoldDB" id="A0A7U2ESW6"/>
<dbReference type="InterPro" id="IPR001841">
    <property type="entry name" value="Znf_RING"/>
</dbReference>
<feature type="region of interest" description="Disordered" evidence="2">
    <location>
        <begin position="116"/>
        <end position="141"/>
    </location>
</feature>
<organism evidence="4 5">
    <name type="scientific">Phaeosphaeria nodorum (strain SN15 / ATCC MYA-4574 / FGSC 10173)</name>
    <name type="common">Glume blotch fungus</name>
    <name type="synonym">Parastagonospora nodorum</name>
    <dbReference type="NCBI Taxonomy" id="321614"/>
    <lineage>
        <taxon>Eukaryota</taxon>
        <taxon>Fungi</taxon>
        <taxon>Dikarya</taxon>
        <taxon>Ascomycota</taxon>
        <taxon>Pezizomycotina</taxon>
        <taxon>Dothideomycetes</taxon>
        <taxon>Pleosporomycetidae</taxon>
        <taxon>Pleosporales</taxon>
        <taxon>Pleosporineae</taxon>
        <taxon>Phaeosphaeriaceae</taxon>
        <taxon>Parastagonospora</taxon>
    </lineage>
</organism>
<dbReference type="PROSITE" id="PS50089">
    <property type="entry name" value="ZF_RING_2"/>
    <property type="match status" value="1"/>
</dbReference>
<dbReference type="InterPro" id="IPR039903">
    <property type="entry name" value="Zswim2"/>
</dbReference>
<feature type="compositionally biased region" description="Low complexity" evidence="2">
    <location>
        <begin position="182"/>
        <end position="199"/>
    </location>
</feature>
<keyword evidence="1" id="KW-0863">Zinc-finger</keyword>
<dbReference type="GO" id="GO:0008270">
    <property type="term" value="F:zinc ion binding"/>
    <property type="evidence" value="ECO:0007669"/>
    <property type="project" value="UniProtKB-KW"/>
</dbReference>
<evidence type="ECO:0000313" key="5">
    <source>
        <dbReference type="Proteomes" id="UP000663193"/>
    </source>
</evidence>
<feature type="domain" description="RING-type" evidence="3">
    <location>
        <begin position="328"/>
        <end position="379"/>
    </location>
</feature>
<feature type="compositionally biased region" description="Low complexity" evidence="2">
    <location>
        <begin position="230"/>
        <end position="248"/>
    </location>
</feature>
<feature type="compositionally biased region" description="Low complexity" evidence="2">
    <location>
        <begin position="124"/>
        <end position="138"/>
    </location>
</feature>
<feature type="compositionally biased region" description="Low complexity" evidence="2">
    <location>
        <begin position="257"/>
        <end position="311"/>
    </location>
</feature>
<dbReference type="PANTHER" id="PTHR21540">
    <property type="entry name" value="RING FINGER AND SWIM DOMAIN-CONTAINING PROTEIN 2"/>
    <property type="match status" value="1"/>
</dbReference>
<reference evidence="5" key="1">
    <citation type="journal article" date="2021" name="BMC Genomics">
        <title>Chromosome-level genome assembly and manually-curated proteome of model necrotroph Parastagonospora nodorum Sn15 reveals a genome-wide trove of candidate effector homologs, and redundancy of virulence-related functions within an accessory chromosome.</title>
        <authorList>
            <person name="Bertazzoni S."/>
            <person name="Jones D.A.B."/>
            <person name="Phan H.T."/>
            <person name="Tan K.-C."/>
            <person name="Hane J.K."/>
        </authorList>
    </citation>
    <scope>NUCLEOTIDE SEQUENCE [LARGE SCALE GENOMIC DNA]</scope>
    <source>
        <strain evidence="5">SN15 / ATCC MYA-4574 / FGSC 10173)</strain>
    </source>
</reference>
<dbReference type="SMART" id="SM00184">
    <property type="entry name" value="RING"/>
    <property type="match status" value="2"/>
</dbReference>
<sequence>MSHGWDPTEVLQLCNDRRCIGYAPSQRRKCRNIIAKANVQRFQRLLIELAEQEPDPDFLEPRLREIASYGLCVAYHRSQADDMVRKWSAMMLEAYPPTPVAPAPVRYQRSAASSYPRVCVSPGTTSRRSTSTSSSTSSYISPLEDAELRALREHASRLEDIGRRRMRQESVLYEAQTRAGTVSTSRSSVSSMSTIQISRRAMEDASNTLPARSTARAPTPIRLPAAASDTTSEPSTPRPTSRVPTSVRLPAAASDITSEPSTPPTTSRAPTPVRLPAAASSEPSTPPSTSVARSTALSTSAPPTRSSSTPGRHCERTHVRRLPIDEECPICYDDTPLSSCAPGEVVWCRSSCGRSVHASCFEDWRAQCADRTLTCMVCRESWDEECECESCTVAHVQKRDVVQEACSICREDLRPDRDEEQYPALSWCKSGCGRSVHQECFDGWRAACLGRGTNATCTDCRAVWVDECGC</sequence>
<dbReference type="PANTHER" id="PTHR21540:SF0">
    <property type="entry name" value="PHD FAMILY PROTEIN"/>
    <property type="match status" value="1"/>
</dbReference>
<keyword evidence="1" id="KW-0862">Zinc</keyword>
<dbReference type="Proteomes" id="UP000663193">
    <property type="component" value="Chromosome 1"/>
</dbReference>
<evidence type="ECO:0000256" key="2">
    <source>
        <dbReference type="SAM" id="MobiDB-lite"/>
    </source>
</evidence>